<keyword evidence="3" id="KW-0507">mRNA processing</keyword>
<dbReference type="GO" id="GO:0005681">
    <property type="term" value="C:spliceosomal complex"/>
    <property type="evidence" value="ECO:0007669"/>
    <property type="project" value="UniProtKB-KW"/>
</dbReference>
<dbReference type="SUPFAM" id="SSF54928">
    <property type="entry name" value="RNA-binding domain, RBD"/>
    <property type="match status" value="1"/>
</dbReference>
<dbReference type="eggNOG" id="KOG4206">
    <property type="taxonomic scope" value="Eukaryota"/>
</dbReference>
<dbReference type="Proteomes" id="UP000008021">
    <property type="component" value="Chromosome 3"/>
</dbReference>
<reference evidence="14" key="1">
    <citation type="submission" date="2015-04" db="UniProtKB">
        <authorList>
            <consortium name="EnsemblPlants"/>
        </authorList>
    </citation>
    <scope>IDENTIFICATION</scope>
</reference>
<dbReference type="PANTHER" id="PTHR10501">
    <property type="entry name" value="U1 SMALL NUCLEAR RIBONUCLEOPROTEIN A/U2 SMALL NUCLEAR RIBONUCLEOPROTEIN B"/>
    <property type="match status" value="1"/>
</dbReference>
<dbReference type="HOGENOM" id="CLU_041869_1_1_1"/>
<feature type="domain" description="RRM" evidence="13">
    <location>
        <begin position="173"/>
        <end position="247"/>
    </location>
</feature>
<comment type="similarity">
    <text evidence="2">Belongs to the RRM U1 A/B'' family.</text>
</comment>
<dbReference type="GO" id="GO:0006397">
    <property type="term" value="P:mRNA processing"/>
    <property type="evidence" value="ECO:0007669"/>
    <property type="project" value="UniProtKB-KW"/>
</dbReference>
<evidence type="ECO:0000259" key="13">
    <source>
        <dbReference type="PROSITE" id="PS50102"/>
    </source>
</evidence>
<dbReference type="InterPro" id="IPR000504">
    <property type="entry name" value="RRM_dom"/>
</dbReference>
<keyword evidence="6 11" id="KW-0694">RNA-binding</keyword>
<reference evidence="14" key="2">
    <citation type="submission" date="2018-05" db="EMBL/GenBank/DDBJ databases">
        <title>OmerRS3 (Oryza meridionalis Reference Sequence Version 3).</title>
        <authorList>
            <person name="Zhang J."/>
            <person name="Kudrna D."/>
            <person name="Lee S."/>
            <person name="Talag J."/>
            <person name="Welchert J."/>
            <person name="Wing R.A."/>
        </authorList>
    </citation>
    <scope>NUCLEOTIDE SEQUENCE [LARGE SCALE GENOMIC DNA]</scope>
    <source>
        <strain evidence="14">cv. OR44</strain>
    </source>
</reference>
<dbReference type="Gramene" id="OMERI03G12820.1">
    <property type="protein sequence ID" value="OMERI03G12820.1"/>
    <property type="gene ID" value="OMERI03G12820"/>
</dbReference>
<feature type="compositionally biased region" description="Basic and acidic residues" evidence="12">
    <location>
        <begin position="108"/>
        <end position="123"/>
    </location>
</feature>
<dbReference type="AlphaFoldDB" id="A0A0E0CZA5"/>
<organism evidence="14">
    <name type="scientific">Oryza meridionalis</name>
    <dbReference type="NCBI Taxonomy" id="40149"/>
    <lineage>
        <taxon>Eukaryota</taxon>
        <taxon>Viridiplantae</taxon>
        <taxon>Streptophyta</taxon>
        <taxon>Embryophyta</taxon>
        <taxon>Tracheophyta</taxon>
        <taxon>Spermatophyta</taxon>
        <taxon>Magnoliopsida</taxon>
        <taxon>Liliopsida</taxon>
        <taxon>Poales</taxon>
        <taxon>Poaceae</taxon>
        <taxon>BOP clade</taxon>
        <taxon>Oryzoideae</taxon>
        <taxon>Oryzeae</taxon>
        <taxon>Oryzinae</taxon>
        <taxon>Oryza</taxon>
    </lineage>
</organism>
<dbReference type="STRING" id="40149.A0A0E0CZA5"/>
<keyword evidence="7" id="KW-0508">mRNA splicing</keyword>
<evidence type="ECO:0000256" key="3">
    <source>
        <dbReference type="ARBA" id="ARBA00022664"/>
    </source>
</evidence>
<evidence type="ECO:0000256" key="11">
    <source>
        <dbReference type="PROSITE-ProRule" id="PRU00176"/>
    </source>
</evidence>
<dbReference type="Gene3D" id="3.30.70.330">
    <property type="match status" value="2"/>
</dbReference>
<feature type="domain" description="RRM" evidence="13">
    <location>
        <begin position="10"/>
        <end position="89"/>
    </location>
</feature>
<dbReference type="GO" id="GO:0030532">
    <property type="term" value="C:small nuclear ribonucleoprotein complex"/>
    <property type="evidence" value="ECO:0007669"/>
    <property type="project" value="UniProtKB-ARBA"/>
</dbReference>
<sequence>MLSGDIPPNQTVYLRNLNEKVKKEELKRSLYALCSQYGRILDVVALKTPKLRGQAWVVFSEITAATNAFRGLQEFDFYGKRMRVQYAKTRSDCLATEDGSTAPKEKRKKQEEKAAEKKRRAEEAQQSGPNAAAQSNGTEISYAQLLCNFEFLQGYQASRLGKTSQEPPAPPNNILFIQNLPAETTSMMLQILFQQYPGFREVRMIEAKPGIAFVEYEDDSQSMVAMQALQGFKITPYNPMAISYAKK</sequence>
<comment type="subcellular location">
    <subcellularLocation>
        <location evidence="1">Nucleus</location>
    </subcellularLocation>
</comment>
<evidence type="ECO:0000313" key="14">
    <source>
        <dbReference type="EnsemblPlants" id="OMERI03G12820.1"/>
    </source>
</evidence>
<evidence type="ECO:0000256" key="9">
    <source>
        <dbReference type="ARBA" id="ARBA00023274"/>
    </source>
</evidence>
<dbReference type="CDD" id="cd12246">
    <property type="entry name" value="RRM1_U1A_like"/>
    <property type="match status" value="1"/>
</dbReference>
<evidence type="ECO:0000256" key="6">
    <source>
        <dbReference type="ARBA" id="ARBA00022884"/>
    </source>
</evidence>
<dbReference type="SMART" id="SM00360">
    <property type="entry name" value="RRM"/>
    <property type="match status" value="2"/>
</dbReference>
<dbReference type="EnsemblPlants" id="OMERI03G12820.1">
    <property type="protein sequence ID" value="OMERI03G12820.1"/>
    <property type="gene ID" value="OMERI03G12820"/>
</dbReference>
<evidence type="ECO:0000256" key="1">
    <source>
        <dbReference type="ARBA" id="ARBA00004123"/>
    </source>
</evidence>
<evidence type="ECO:0000256" key="5">
    <source>
        <dbReference type="ARBA" id="ARBA00022737"/>
    </source>
</evidence>
<evidence type="ECO:0000256" key="12">
    <source>
        <dbReference type="SAM" id="MobiDB-lite"/>
    </source>
</evidence>
<dbReference type="GO" id="GO:0008380">
    <property type="term" value="P:RNA splicing"/>
    <property type="evidence" value="ECO:0007669"/>
    <property type="project" value="UniProtKB-KW"/>
</dbReference>
<evidence type="ECO:0000313" key="15">
    <source>
        <dbReference type="Proteomes" id="UP000008021"/>
    </source>
</evidence>
<name>A0A0E0CZA5_9ORYZ</name>
<dbReference type="InterPro" id="IPR012677">
    <property type="entry name" value="Nucleotide-bd_a/b_plait_sf"/>
</dbReference>
<dbReference type="GO" id="GO:0003723">
    <property type="term" value="F:RNA binding"/>
    <property type="evidence" value="ECO:0007669"/>
    <property type="project" value="UniProtKB-UniRule"/>
</dbReference>
<proteinExistence type="inferred from homology"/>
<keyword evidence="15" id="KW-1185">Reference proteome</keyword>
<evidence type="ECO:0000256" key="7">
    <source>
        <dbReference type="ARBA" id="ARBA00023187"/>
    </source>
</evidence>
<keyword evidence="9" id="KW-0687">Ribonucleoprotein</keyword>
<dbReference type="CDD" id="cd12247">
    <property type="entry name" value="RRM2_U1A_like"/>
    <property type="match status" value="1"/>
</dbReference>
<evidence type="ECO:0000256" key="2">
    <source>
        <dbReference type="ARBA" id="ARBA00007243"/>
    </source>
</evidence>
<accession>A0A0E0CZA5</accession>
<keyword evidence="8" id="KW-0539">Nucleus</keyword>
<evidence type="ECO:0000256" key="10">
    <source>
        <dbReference type="ARBA" id="ARBA00053846"/>
    </source>
</evidence>
<evidence type="ECO:0000256" key="4">
    <source>
        <dbReference type="ARBA" id="ARBA00022728"/>
    </source>
</evidence>
<dbReference type="InterPro" id="IPR035979">
    <property type="entry name" value="RBD_domain_sf"/>
</dbReference>
<keyword evidence="5" id="KW-0677">Repeat</keyword>
<protein>
    <recommendedName>
        <fullName evidence="13">RRM domain-containing protein</fullName>
    </recommendedName>
</protein>
<dbReference type="Pfam" id="PF00076">
    <property type="entry name" value="RRM_1"/>
    <property type="match status" value="2"/>
</dbReference>
<dbReference type="PROSITE" id="PS50102">
    <property type="entry name" value="RRM"/>
    <property type="match status" value="2"/>
</dbReference>
<evidence type="ECO:0000256" key="8">
    <source>
        <dbReference type="ARBA" id="ARBA00023242"/>
    </source>
</evidence>
<dbReference type="FunFam" id="3.30.70.330:FF:000029">
    <property type="entry name" value="U2 small nuclear ribonucleoprotein B"/>
    <property type="match status" value="1"/>
</dbReference>
<comment type="function">
    <text evidence="10">Involved in nuclear pre-mRNA splicing.</text>
</comment>
<keyword evidence="4" id="KW-0747">Spliceosome</keyword>
<dbReference type="FunFam" id="3.30.70.330:FF:000039">
    <property type="entry name" value="U1 small nuclear ribonucleoprotein A"/>
    <property type="match status" value="1"/>
</dbReference>
<feature type="region of interest" description="Disordered" evidence="12">
    <location>
        <begin position="93"/>
        <end position="135"/>
    </location>
</feature>